<evidence type="ECO:0000256" key="2">
    <source>
        <dbReference type="ARBA" id="ARBA00023015"/>
    </source>
</evidence>
<evidence type="ECO:0000313" key="10">
    <source>
        <dbReference type="Proteomes" id="UP001320420"/>
    </source>
</evidence>
<keyword evidence="3 6" id="KW-0238">DNA-binding</keyword>
<reference evidence="9 10" key="1">
    <citation type="submission" date="2024-02" db="EMBL/GenBank/DDBJ databases">
        <title>De novo assembly and annotation of 12 fungi associated with fruit tree decline syndrome in Ontario, Canada.</title>
        <authorList>
            <person name="Sulman M."/>
            <person name="Ellouze W."/>
            <person name="Ilyukhin E."/>
        </authorList>
    </citation>
    <scope>NUCLEOTIDE SEQUENCE [LARGE SCALE GENOMIC DNA]</scope>
    <source>
        <strain evidence="9 10">M11/M66-122</strain>
    </source>
</reference>
<dbReference type="InterPro" id="IPR001766">
    <property type="entry name" value="Fork_head_dom"/>
</dbReference>
<keyword evidence="2" id="KW-0805">Transcription regulation</keyword>
<dbReference type="EMBL" id="JAKJXP020000004">
    <property type="protein sequence ID" value="KAK7756971.1"/>
    <property type="molecule type" value="Genomic_DNA"/>
</dbReference>
<feature type="region of interest" description="Disordered" evidence="7">
    <location>
        <begin position="291"/>
        <end position="343"/>
    </location>
</feature>
<dbReference type="GO" id="GO:0000981">
    <property type="term" value="F:DNA-binding transcription factor activity, RNA polymerase II-specific"/>
    <property type="evidence" value="ECO:0007669"/>
    <property type="project" value="TreeGrafter"/>
</dbReference>
<keyword evidence="10" id="KW-1185">Reference proteome</keyword>
<dbReference type="PANTHER" id="PTHR45881">
    <property type="entry name" value="CHECKPOINT SUPPRESSOR 1-LIKE, ISOFORM A-RELATED"/>
    <property type="match status" value="1"/>
</dbReference>
<accession>A0AAN9UZX9</accession>
<evidence type="ECO:0000256" key="3">
    <source>
        <dbReference type="ARBA" id="ARBA00023125"/>
    </source>
</evidence>
<organism evidence="9 10">
    <name type="scientific">Diatrype stigma</name>
    <dbReference type="NCBI Taxonomy" id="117547"/>
    <lineage>
        <taxon>Eukaryota</taxon>
        <taxon>Fungi</taxon>
        <taxon>Dikarya</taxon>
        <taxon>Ascomycota</taxon>
        <taxon>Pezizomycotina</taxon>
        <taxon>Sordariomycetes</taxon>
        <taxon>Xylariomycetidae</taxon>
        <taxon>Xylariales</taxon>
        <taxon>Diatrypaceae</taxon>
        <taxon>Diatrype</taxon>
    </lineage>
</organism>
<gene>
    <name evidence="9" type="ORF">SLS62_000987</name>
</gene>
<dbReference type="PROSITE" id="PS00658">
    <property type="entry name" value="FORK_HEAD_2"/>
    <property type="match status" value="1"/>
</dbReference>
<feature type="compositionally biased region" description="Basic and acidic residues" evidence="7">
    <location>
        <begin position="126"/>
        <end position="144"/>
    </location>
</feature>
<feature type="compositionally biased region" description="Polar residues" evidence="7">
    <location>
        <begin position="13"/>
        <end position="29"/>
    </location>
</feature>
<name>A0AAN9UZX9_9PEZI</name>
<dbReference type="InterPro" id="IPR036390">
    <property type="entry name" value="WH_DNA-bd_sf"/>
</dbReference>
<evidence type="ECO:0000256" key="7">
    <source>
        <dbReference type="SAM" id="MobiDB-lite"/>
    </source>
</evidence>
<feature type="DNA-binding region" description="Fork-head" evidence="6">
    <location>
        <begin position="65"/>
        <end position="170"/>
    </location>
</feature>
<dbReference type="InterPro" id="IPR030456">
    <property type="entry name" value="TF_fork_head_CS_2"/>
</dbReference>
<sequence>MTAASPYAGAVYTGTNSESTDTMMQQSAPSLVPDLSEAHPKEEVDESTGLSESKPAASDGEGSAKYSNPYAKLLYKCLMEREEKMRNLQDIYQWFRDFTNKPQLSPGIGWQNSIRHNLSMNAAFTKRPDRLQEPASKRGTKEGKKETNWYLTEWAIRDGIQSTTRYRKENSNRRGGSRQPKCEGGKPSARARSGRKGGITASKTKAASRKASARRGAQNTAAAYCFNGNSEQNSMQDGLYNRPFEYQYSPSVRGAPVTPPDFHAGDMLIPDPTHAASNQGYMYQGTLPHSQNHHHGYLQNQQQHTQQQHPYHPSDSPFTLADVSGVYHGPPAPLPGRGQGVSTAMPTEYPLFANADEINMQWPGTGAGGEFQP</sequence>
<dbReference type="GO" id="GO:0000978">
    <property type="term" value="F:RNA polymerase II cis-regulatory region sequence-specific DNA binding"/>
    <property type="evidence" value="ECO:0007669"/>
    <property type="project" value="TreeGrafter"/>
</dbReference>
<keyword evidence="4" id="KW-0804">Transcription</keyword>
<feature type="region of interest" description="Disordered" evidence="7">
    <location>
        <begin position="164"/>
        <end position="217"/>
    </location>
</feature>
<dbReference type="InterPro" id="IPR036388">
    <property type="entry name" value="WH-like_DNA-bd_sf"/>
</dbReference>
<comment type="subcellular location">
    <subcellularLocation>
        <location evidence="1 6">Nucleus</location>
    </subcellularLocation>
</comment>
<feature type="domain" description="Fork-head" evidence="8">
    <location>
        <begin position="65"/>
        <end position="170"/>
    </location>
</feature>
<evidence type="ECO:0000256" key="5">
    <source>
        <dbReference type="ARBA" id="ARBA00023242"/>
    </source>
</evidence>
<evidence type="ECO:0000259" key="8">
    <source>
        <dbReference type="PROSITE" id="PS50039"/>
    </source>
</evidence>
<dbReference type="AlphaFoldDB" id="A0AAN9UZX9"/>
<evidence type="ECO:0000256" key="1">
    <source>
        <dbReference type="ARBA" id="ARBA00004123"/>
    </source>
</evidence>
<dbReference type="GO" id="GO:0005634">
    <property type="term" value="C:nucleus"/>
    <property type="evidence" value="ECO:0007669"/>
    <property type="project" value="UniProtKB-SubCell"/>
</dbReference>
<dbReference type="PANTHER" id="PTHR45881:SF5">
    <property type="entry name" value="FORK-HEAD DOMAIN-CONTAINING PROTEIN"/>
    <property type="match status" value="1"/>
</dbReference>
<evidence type="ECO:0000313" key="9">
    <source>
        <dbReference type="EMBL" id="KAK7756971.1"/>
    </source>
</evidence>
<dbReference type="SUPFAM" id="SSF46785">
    <property type="entry name" value="Winged helix' DNA-binding domain"/>
    <property type="match status" value="1"/>
</dbReference>
<comment type="caution">
    <text evidence="9">The sequence shown here is derived from an EMBL/GenBank/DDBJ whole genome shotgun (WGS) entry which is preliminary data.</text>
</comment>
<dbReference type="Gene3D" id="1.10.10.10">
    <property type="entry name" value="Winged helix-like DNA-binding domain superfamily/Winged helix DNA-binding domain"/>
    <property type="match status" value="1"/>
</dbReference>
<proteinExistence type="predicted"/>
<feature type="region of interest" description="Disordered" evidence="7">
    <location>
        <begin position="1"/>
        <end position="64"/>
    </location>
</feature>
<protein>
    <recommendedName>
        <fullName evidence="8">Fork-head domain-containing protein</fullName>
    </recommendedName>
</protein>
<evidence type="ECO:0000256" key="4">
    <source>
        <dbReference type="ARBA" id="ARBA00023163"/>
    </source>
</evidence>
<dbReference type="PROSITE" id="PS50039">
    <property type="entry name" value="FORK_HEAD_3"/>
    <property type="match status" value="1"/>
</dbReference>
<keyword evidence="5 6" id="KW-0539">Nucleus</keyword>
<evidence type="ECO:0000256" key="6">
    <source>
        <dbReference type="PROSITE-ProRule" id="PRU00089"/>
    </source>
</evidence>
<feature type="region of interest" description="Disordered" evidence="7">
    <location>
        <begin position="123"/>
        <end position="144"/>
    </location>
</feature>
<dbReference type="SMART" id="SM00339">
    <property type="entry name" value="FH"/>
    <property type="match status" value="1"/>
</dbReference>
<feature type="compositionally biased region" description="Low complexity" evidence="7">
    <location>
        <begin position="299"/>
        <end position="309"/>
    </location>
</feature>
<dbReference type="Pfam" id="PF00250">
    <property type="entry name" value="Forkhead"/>
    <property type="match status" value="1"/>
</dbReference>
<dbReference type="Proteomes" id="UP001320420">
    <property type="component" value="Unassembled WGS sequence"/>
</dbReference>